<dbReference type="EMBL" id="FNLL01000008">
    <property type="protein sequence ID" value="SDU43386.1"/>
    <property type="molecule type" value="Genomic_DNA"/>
</dbReference>
<dbReference type="InterPro" id="IPR011250">
    <property type="entry name" value="OMP/PagP_B-barrel"/>
</dbReference>
<evidence type="ECO:0000313" key="1">
    <source>
        <dbReference type="EMBL" id="SDU43386.1"/>
    </source>
</evidence>
<dbReference type="AlphaFoldDB" id="A0A1H2IHF4"/>
<dbReference type="Gene3D" id="2.40.160.20">
    <property type="match status" value="1"/>
</dbReference>
<dbReference type="SUPFAM" id="SSF56925">
    <property type="entry name" value="OMPA-like"/>
    <property type="match status" value="1"/>
</dbReference>
<name>A0A1H2IHF4_9BACT</name>
<accession>A0A1H2IHF4</accession>
<sequence>MSFDLIFQKIKLICLFITAMVSFFTPITVSAQINESYVPTETGIALNSGYTYDPSDGACFLQVSIFRLYDYERVWKHKAPDNLMFKVEGSVGGAFPDDEDMKFIANTGVLALIYLDRFETNRIKPYLEAGICVVYDDYRVKGQDYRFNFNPQAGMGIEFKRNGKANKLISLRMHHISNGGIGSSNRGQNSIVFVFGQYF</sequence>
<dbReference type="RefSeq" id="WP_014959170.1">
    <property type="nucleotide sequence ID" value="NZ_FNLL01000008.1"/>
</dbReference>
<gene>
    <name evidence="1" type="ORF">SAMN04487931_108183</name>
</gene>
<keyword evidence="2" id="KW-1185">Reference proteome</keyword>
<dbReference type="Proteomes" id="UP000199608">
    <property type="component" value="Unassembled WGS sequence"/>
</dbReference>
<reference evidence="2" key="1">
    <citation type="submission" date="2016-10" db="EMBL/GenBank/DDBJ databases">
        <authorList>
            <person name="Varghese N."/>
            <person name="Submissions S."/>
        </authorList>
    </citation>
    <scope>NUCLEOTIDE SEQUENCE [LARGE SCALE GENOMIC DNA]</scope>
    <source>
        <strain evidence="2">DSM 3384</strain>
    </source>
</reference>
<protein>
    <submittedName>
        <fullName evidence="1">Lipid A 3-O-deacylase (PagL)</fullName>
    </submittedName>
</protein>
<dbReference type="InterPro" id="IPR018550">
    <property type="entry name" value="Lipid-A_deacylase-rel"/>
</dbReference>
<dbReference type="Pfam" id="PF09411">
    <property type="entry name" value="PagL"/>
    <property type="match status" value="1"/>
</dbReference>
<organism evidence="1 2">
    <name type="scientific">Desulfobacula phenolica</name>
    <dbReference type="NCBI Taxonomy" id="90732"/>
    <lineage>
        <taxon>Bacteria</taxon>
        <taxon>Pseudomonadati</taxon>
        <taxon>Thermodesulfobacteriota</taxon>
        <taxon>Desulfobacteria</taxon>
        <taxon>Desulfobacterales</taxon>
        <taxon>Desulfobacteraceae</taxon>
        <taxon>Desulfobacula</taxon>
    </lineage>
</organism>
<evidence type="ECO:0000313" key="2">
    <source>
        <dbReference type="Proteomes" id="UP000199608"/>
    </source>
</evidence>
<proteinExistence type="predicted"/>